<evidence type="ECO:0000256" key="3">
    <source>
        <dbReference type="ARBA" id="ARBA00022475"/>
    </source>
</evidence>
<keyword evidence="9" id="KW-0961">Cell wall biogenesis/degradation</keyword>
<dbReference type="AlphaFoldDB" id="A0A074IQ72"/>
<dbReference type="GO" id="GO:0008658">
    <property type="term" value="F:penicillin binding"/>
    <property type="evidence" value="ECO:0007669"/>
    <property type="project" value="InterPro"/>
</dbReference>
<evidence type="ECO:0000256" key="8">
    <source>
        <dbReference type="ARBA" id="ARBA00023136"/>
    </source>
</evidence>
<comment type="subcellular location">
    <subcellularLocation>
        <location evidence="1">Cell membrane</location>
        <topology evidence="1">Single-pass membrane protein</topology>
    </subcellularLocation>
</comment>
<dbReference type="SUPFAM" id="SSF56519">
    <property type="entry name" value="Penicillin binding protein dimerisation domain"/>
    <property type="match status" value="1"/>
</dbReference>
<reference evidence="14" key="2">
    <citation type="submission" date="2023-01" db="EMBL/GenBank/DDBJ databases">
        <title>Human gut microbiome strain richness.</title>
        <authorList>
            <person name="Chen-Liaw A."/>
        </authorList>
    </citation>
    <scope>NUCLEOTIDE SEQUENCE</scope>
    <source>
        <strain evidence="14">1001095st1_G4_1001095IJ_161003</strain>
    </source>
</reference>
<dbReference type="Gene3D" id="1.10.10.1230">
    <property type="entry name" value="Penicillin-binding protein, N-terminal non-catalytic domain, head sub-domain"/>
    <property type="match status" value="1"/>
</dbReference>
<evidence type="ECO:0000256" key="2">
    <source>
        <dbReference type="ARBA" id="ARBA00007171"/>
    </source>
</evidence>
<protein>
    <submittedName>
        <fullName evidence="13 14">Penicillin-binding protein</fullName>
    </submittedName>
</protein>
<dbReference type="PANTHER" id="PTHR30627">
    <property type="entry name" value="PEPTIDOGLYCAN D,D-TRANSPEPTIDASE"/>
    <property type="match status" value="1"/>
</dbReference>
<evidence type="ECO:0000256" key="9">
    <source>
        <dbReference type="ARBA" id="ARBA00023316"/>
    </source>
</evidence>
<dbReference type="GO" id="GO:0071555">
    <property type="term" value="P:cell wall organization"/>
    <property type="evidence" value="ECO:0007669"/>
    <property type="project" value="UniProtKB-KW"/>
</dbReference>
<dbReference type="InterPro" id="IPR005311">
    <property type="entry name" value="PBP_dimer"/>
</dbReference>
<comment type="caution">
    <text evidence="13">The sequence shown here is derived from an EMBL/GenBank/DDBJ whole genome shotgun (WGS) entry which is preliminary data.</text>
</comment>
<evidence type="ECO:0000256" key="1">
    <source>
        <dbReference type="ARBA" id="ARBA00004162"/>
    </source>
</evidence>
<name>A0A074IQ72_STRSL</name>
<dbReference type="EMBL" id="JJMT01000033">
    <property type="protein sequence ID" value="KEO43354.1"/>
    <property type="molecule type" value="Genomic_DNA"/>
</dbReference>
<keyword evidence="5" id="KW-0133">Cell shape</keyword>
<evidence type="ECO:0000256" key="10">
    <source>
        <dbReference type="SAM" id="MobiDB-lite"/>
    </source>
</evidence>
<keyword evidence="7" id="KW-1133">Transmembrane helix</keyword>
<keyword evidence="6" id="KW-0573">Peptidoglycan synthesis</keyword>
<evidence type="ECO:0000256" key="7">
    <source>
        <dbReference type="ARBA" id="ARBA00022989"/>
    </source>
</evidence>
<dbReference type="InterPro" id="IPR036138">
    <property type="entry name" value="PBP_dimer_sf"/>
</dbReference>
<dbReference type="GO" id="GO:0008360">
    <property type="term" value="P:regulation of cell shape"/>
    <property type="evidence" value="ECO:0007669"/>
    <property type="project" value="UniProtKB-KW"/>
</dbReference>
<evidence type="ECO:0000313" key="14">
    <source>
        <dbReference type="EMBL" id="MDB8613130.1"/>
    </source>
</evidence>
<sequence length="704" mass="76882">MTSFSKKLSQKWEKRRQKQKEKRANKPRKPVNISRRVYLLFGVVFVLFLLLFARLTYMQVYNKSFYTKKLEDNSKYTVRIASERGQIFDAKGVALTTNQSKDVITFTRSNLVSSDTMKKVAEKLATMVTLTETKVTARQKRDFYLADSATYKRVVNDLPKDKKTDKFGNKLAEATIYNNAVDAVPDEAVDYTEDELKIVYIYSQMNAVSNFSTVTLKTGDLTPEQIAIVAAKQKELNGITVAKDWERHTVDSALSPLIGKVSSSEAGLPQEDAKEYLKKGYALNDRVGTSYLEKEYEEKLQGKHTVREITVDKEGEVASDKITQKGSKGNNLQLTIDLDFQKGVEDILGQQLSSEISENKATYSEGMYAVVMNAETGAVLAMAGQKHEQGAQDFKANALGTITDVFIPGSVVKGATLTAGWRSGAIYGNQVLTDQPINIAGSASITSWFTDQGSRPITATQALEYSSNTYMVQIAIKLLGQQYVPGMALSTDNMDKAMTTLRDTYADFGMGVSTGLDLPGESEGYISKNYNVANVLTEAFGQYDSYTTIQLAQYVASIANGGKRVAPHIVGGIYDAGTNGSLGALASTVDTRVLNTLPLDSEQMGIIQQGFNDVVNSGSSLATGKAMASSIIPISGKTGTAETYTTDSSGNTVKTYNLNAVAYATAKDGTKLAVGIMYPHVLDWKSKSPQVAVKAIMELYQNTH</sequence>
<accession>A0A074IQ72</accession>
<reference evidence="13 15" key="1">
    <citation type="submission" date="2014-04" db="EMBL/GenBank/DDBJ databases">
        <title>Variable characteristics of bacteriocin-producing Streptococcus salivarius strains isolated from Malaysian subjects.</title>
        <authorList>
            <person name="Philip K."/>
            <person name="Barbour A."/>
        </authorList>
    </citation>
    <scope>NUCLEOTIDE SEQUENCE [LARGE SCALE GENOMIC DNA]</scope>
    <source>
        <strain evidence="13 15">NU10</strain>
    </source>
</reference>
<dbReference type="Pfam" id="PF00905">
    <property type="entry name" value="Transpeptidase"/>
    <property type="match status" value="1"/>
</dbReference>
<evidence type="ECO:0000256" key="5">
    <source>
        <dbReference type="ARBA" id="ARBA00022960"/>
    </source>
</evidence>
<feature type="domain" description="Penicillin-binding protein dimerisation" evidence="12">
    <location>
        <begin position="80"/>
        <end position="318"/>
    </location>
</feature>
<dbReference type="InterPro" id="IPR012338">
    <property type="entry name" value="Beta-lactam/transpept-like"/>
</dbReference>
<gene>
    <name evidence="14" type="primary">pbp2b</name>
    <name evidence="13" type="ORF">DL07_07560</name>
    <name evidence="14" type="ORF">PNU26_01745</name>
</gene>
<feature type="region of interest" description="Disordered" evidence="10">
    <location>
        <begin position="1"/>
        <end position="28"/>
    </location>
</feature>
<dbReference type="GO" id="GO:0009252">
    <property type="term" value="P:peptidoglycan biosynthetic process"/>
    <property type="evidence" value="ECO:0007669"/>
    <property type="project" value="UniProtKB-KW"/>
</dbReference>
<dbReference type="Proteomes" id="UP000027855">
    <property type="component" value="Unassembled WGS sequence"/>
</dbReference>
<dbReference type="NCBIfam" id="NF038278">
    <property type="entry name" value="strep_PBP2B"/>
    <property type="match status" value="1"/>
</dbReference>
<dbReference type="Gene3D" id="3.90.1310.10">
    <property type="entry name" value="Penicillin-binding protein 2a (Domain 2)"/>
    <property type="match status" value="1"/>
</dbReference>
<dbReference type="Proteomes" id="UP001210204">
    <property type="component" value="Unassembled WGS sequence"/>
</dbReference>
<evidence type="ECO:0000259" key="11">
    <source>
        <dbReference type="Pfam" id="PF00905"/>
    </source>
</evidence>
<dbReference type="RefSeq" id="WP_037604008.1">
    <property type="nucleotide sequence ID" value="NZ_JADMQU010000010.1"/>
</dbReference>
<keyword evidence="3" id="KW-1003">Cell membrane</keyword>
<proteinExistence type="inferred from homology"/>
<dbReference type="GO" id="GO:0005886">
    <property type="term" value="C:plasma membrane"/>
    <property type="evidence" value="ECO:0007669"/>
    <property type="project" value="UniProtKB-SubCell"/>
</dbReference>
<dbReference type="Gene3D" id="3.40.710.10">
    <property type="entry name" value="DD-peptidase/beta-lactamase superfamily"/>
    <property type="match status" value="1"/>
</dbReference>
<dbReference type="InterPro" id="IPR050515">
    <property type="entry name" value="Beta-lactam/transpept"/>
</dbReference>
<dbReference type="EMBL" id="JAQMJT010000001">
    <property type="protein sequence ID" value="MDB8613130.1"/>
    <property type="molecule type" value="Genomic_DNA"/>
</dbReference>
<feature type="domain" description="Penicillin-binding protein transpeptidase" evidence="11">
    <location>
        <begin position="367"/>
        <end position="698"/>
    </location>
</feature>
<evidence type="ECO:0000313" key="13">
    <source>
        <dbReference type="EMBL" id="KEO43354.1"/>
    </source>
</evidence>
<evidence type="ECO:0000313" key="15">
    <source>
        <dbReference type="Proteomes" id="UP000027855"/>
    </source>
</evidence>
<dbReference type="Pfam" id="PF03717">
    <property type="entry name" value="PBP_dimer"/>
    <property type="match status" value="1"/>
</dbReference>
<evidence type="ECO:0000256" key="4">
    <source>
        <dbReference type="ARBA" id="ARBA00022692"/>
    </source>
</evidence>
<dbReference type="GO" id="GO:0071972">
    <property type="term" value="F:peptidoglycan L,D-transpeptidase activity"/>
    <property type="evidence" value="ECO:0007669"/>
    <property type="project" value="InterPro"/>
</dbReference>
<comment type="similarity">
    <text evidence="2">Belongs to the transpeptidase family.</text>
</comment>
<dbReference type="InterPro" id="IPR047982">
    <property type="entry name" value="PBP2B"/>
</dbReference>
<evidence type="ECO:0000259" key="12">
    <source>
        <dbReference type="Pfam" id="PF03717"/>
    </source>
</evidence>
<dbReference type="InterPro" id="IPR001460">
    <property type="entry name" value="PCN-bd_Tpept"/>
</dbReference>
<feature type="compositionally biased region" description="Basic residues" evidence="10">
    <location>
        <begin position="13"/>
        <end position="28"/>
    </location>
</feature>
<dbReference type="PANTHER" id="PTHR30627:SF2">
    <property type="entry name" value="PEPTIDOGLYCAN D,D-TRANSPEPTIDASE MRDA"/>
    <property type="match status" value="1"/>
</dbReference>
<dbReference type="SUPFAM" id="SSF56601">
    <property type="entry name" value="beta-lactamase/transpeptidase-like"/>
    <property type="match status" value="1"/>
</dbReference>
<keyword evidence="8" id="KW-0472">Membrane</keyword>
<evidence type="ECO:0000256" key="6">
    <source>
        <dbReference type="ARBA" id="ARBA00022984"/>
    </source>
</evidence>
<keyword evidence="4" id="KW-0812">Transmembrane</keyword>
<organism evidence="13 15">
    <name type="scientific">Streptococcus salivarius</name>
    <dbReference type="NCBI Taxonomy" id="1304"/>
    <lineage>
        <taxon>Bacteria</taxon>
        <taxon>Bacillati</taxon>
        <taxon>Bacillota</taxon>
        <taxon>Bacilli</taxon>
        <taxon>Lactobacillales</taxon>
        <taxon>Streptococcaceae</taxon>
        <taxon>Streptococcus</taxon>
    </lineage>
</organism>